<sequence length="157" mass="18247">MISNFEKALNRNEFPEYFRGTGIYFTKDLDWGTQLHVINWQGLCGYLKMQSNPDTLLKDAFKKYVMTIANIIEDASSLLDNIGCYYYMRKKIPALSINGFDLIRDLPSQEKQTITTAMQFLSQEINKFSNKQDIDNYNLSITKLVKYGDPEHIKAHK</sequence>
<name>A0A6L5BTE8_9PSED</name>
<protein>
    <submittedName>
        <fullName evidence="1">Uncharacterized protein</fullName>
    </submittedName>
</protein>
<evidence type="ECO:0000313" key="2">
    <source>
        <dbReference type="Proteomes" id="UP000475265"/>
    </source>
</evidence>
<gene>
    <name evidence="1" type="ORF">FX983_06128</name>
</gene>
<organism evidence="1 2">
    <name type="scientific">Pseudomonas frederiksbergensis</name>
    <dbReference type="NCBI Taxonomy" id="104087"/>
    <lineage>
        <taxon>Bacteria</taxon>
        <taxon>Pseudomonadati</taxon>
        <taxon>Pseudomonadota</taxon>
        <taxon>Gammaproteobacteria</taxon>
        <taxon>Pseudomonadales</taxon>
        <taxon>Pseudomonadaceae</taxon>
        <taxon>Pseudomonas</taxon>
    </lineage>
</organism>
<dbReference type="RefSeq" id="WP_163914070.1">
    <property type="nucleotide sequence ID" value="NZ_JAAAXX010000002.1"/>
</dbReference>
<evidence type="ECO:0000313" key="1">
    <source>
        <dbReference type="EMBL" id="KAF2391643.1"/>
    </source>
</evidence>
<dbReference type="Proteomes" id="UP000475265">
    <property type="component" value="Unassembled WGS sequence"/>
</dbReference>
<reference evidence="1 2" key="1">
    <citation type="submission" date="2019-12" db="EMBL/GenBank/DDBJ databases">
        <title>Endophytic bacteria associated with Panax ginseng seedlings.</title>
        <authorList>
            <person name="Park J.M."/>
            <person name="Shin R."/>
            <person name="Jo S.H."/>
        </authorList>
    </citation>
    <scope>NUCLEOTIDE SEQUENCE [LARGE SCALE GENOMIC DNA]</scope>
    <source>
        <strain evidence="1 2">PgKB32</strain>
    </source>
</reference>
<comment type="caution">
    <text evidence="1">The sequence shown here is derived from an EMBL/GenBank/DDBJ whole genome shotgun (WGS) entry which is preliminary data.</text>
</comment>
<dbReference type="AlphaFoldDB" id="A0A6L5BTE8"/>
<proteinExistence type="predicted"/>
<dbReference type="EMBL" id="JAAAXX010000002">
    <property type="protein sequence ID" value="KAF2391643.1"/>
    <property type="molecule type" value="Genomic_DNA"/>
</dbReference>
<accession>A0A6L5BTE8</accession>